<feature type="binding site" description="in other chain" evidence="3">
    <location>
        <position position="238"/>
    </location>
    <ligand>
        <name>substrate</name>
        <note>ligand shared between two neighboring subunits</note>
    </ligand>
</feature>
<dbReference type="InterPro" id="IPR001753">
    <property type="entry name" value="Enoyl-CoA_hydra/iso"/>
</dbReference>
<proteinExistence type="inferred from homology"/>
<evidence type="ECO:0000313" key="5">
    <source>
        <dbReference type="EMBL" id="SYZ34249.1"/>
    </source>
</evidence>
<gene>
    <name evidence="3" type="primary">menB</name>
    <name evidence="5" type="ORF">PROPAUS_2254</name>
</gene>
<dbReference type="GO" id="GO:0008935">
    <property type="term" value="F:1,4-dihydroxy-2-naphthoyl-CoA synthase activity"/>
    <property type="evidence" value="ECO:0007669"/>
    <property type="project" value="UniProtKB-UniRule"/>
</dbReference>
<dbReference type="InterPro" id="IPR014748">
    <property type="entry name" value="Enoyl-CoA_hydra_C"/>
</dbReference>
<evidence type="ECO:0000256" key="2">
    <source>
        <dbReference type="ARBA" id="ARBA00023239"/>
    </source>
</evidence>
<feature type="site" description="Important for catalysis" evidence="3">
    <location>
        <position position="146"/>
    </location>
</feature>
<comment type="similarity">
    <text evidence="3">Belongs to the enoyl-CoA hydratase/isomerase family. MenB subfamily.</text>
</comment>
<evidence type="ECO:0000256" key="3">
    <source>
        <dbReference type="HAMAP-Rule" id="MF_01934"/>
    </source>
</evidence>
<dbReference type="SUPFAM" id="SSF52096">
    <property type="entry name" value="ClpP/crotonase"/>
    <property type="match status" value="1"/>
</dbReference>
<comment type="pathway">
    <text evidence="3">Quinol/quinone metabolism; 1,4-dihydroxy-2-naphthoate biosynthesis; 1,4-dihydroxy-2-naphthoate from chorismate: step 6/7.</text>
</comment>
<dbReference type="InterPro" id="IPR010198">
    <property type="entry name" value="DHNA-CoA_synthase_MenB"/>
</dbReference>
<dbReference type="AlphaFoldDB" id="A0A383SA79"/>
<dbReference type="Proteomes" id="UP000263928">
    <property type="component" value="Unassembled WGS sequence"/>
</dbReference>
<comment type="pathway">
    <text evidence="3">Quinol/quinone metabolism; menaquinone biosynthesis.</text>
</comment>
<dbReference type="NCBIfam" id="NF006186">
    <property type="entry name" value="PRK08321.1"/>
    <property type="match status" value="1"/>
</dbReference>
<dbReference type="Gene3D" id="1.10.12.10">
    <property type="entry name" value="Lyase 2-enoyl-coa Hydratase, Chain A, domain 2"/>
    <property type="match status" value="1"/>
</dbReference>
<dbReference type="CDD" id="cd06558">
    <property type="entry name" value="crotonase-like"/>
    <property type="match status" value="1"/>
</dbReference>
<dbReference type="Pfam" id="PF00378">
    <property type="entry name" value="ECH_1"/>
    <property type="match status" value="2"/>
</dbReference>
<comment type="function">
    <text evidence="3">Converts o-succinylbenzoyl-CoA (OSB-CoA) to 1,4-dihydroxy-2-naphthoyl-CoA (DHNA-CoA).</text>
</comment>
<keyword evidence="3" id="KW-0474">Menaquinone biosynthesis</keyword>
<name>A0A383SA79_9ACTN</name>
<feature type="binding site" evidence="3">
    <location>
        <position position="335"/>
    </location>
    <ligand>
        <name>substrate</name>
        <note>ligand shared between two neighboring subunits</note>
    </ligand>
</feature>
<feature type="binding site" description="in other chain" evidence="3">
    <location>
        <position position="146"/>
    </location>
    <ligand>
        <name>substrate</name>
        <note>ligand shared between two neighboring subunits</note>
    </ligand>
</feature>
<feature type="site" description="Important for catalysis" evidence="3">
    <location>
        <position position="335"/>
    </location>
</feature>
<dbReference type="InterPro" id="IPR029045">
    <property type="entry name" value="ClpP/crotonase-like_dom_sf"/>
</dbReference>
<dbReference type="UniPathway" id="UPA00079"/>
<evidence type="ECO:0000256" key="4">
    <source>
        <dbReference type="SAM" id="MobiDB-lite"/>
    </source>
</evidence>
<accession>A0A383SA79</accession>
<dbReference type="FunFam" id="1.10.12.10:FF:000003">
    <property type="entry name" value="1,4-dihydroxy-2-naphthoyl-CoA synthase"/>
    <property type="match status" value="1"/>
</dbReference>
<feature type="binding site" description="in other chain" evidence="3">
    <location>
        <position position="89"/>
    </location>
    <ligand>
        <name>substrate</name>
        <note>ligand shared between two neighboring subunits</note>
    </ligand>
</feature>
<dbReference type="PANTHER" id="PTHR43113:SF1">
    <property type="entry name" value="1,4-DIHYDROXY-2-NAPHTHOYL-COA SYNTHASE, PEROXISOMAL"/>
    <property type="match status" value="1"/>
</dbReference>
<reference evidence="6" key="1">
    <citation type="submission" date="2018-08" db="EMBL/GenBank/DDBJ databases">
        <authorList>
            <person name="Hornung B."/>
        </authorList>
    </citation>
    <scope>NUCLEOTIDE SEQUENCE [LARGE SCALE GENOMIC DNA]</scope>
</reference>
<feature type="compositionally biased region" description="Basic and acidic residues" evidence="4">
    <location>
        <begin position="152"/>
        <end position="162"/>
    </location>
</feature>
<feature type="site" description="Important for catalysis" evidence="3">
    <location>
        <position position="233"/>
    </location>
</feature>
<feature type="binding site" description="in other chain" evidence="3">
    <location>
        <begin position="134"/>
        <end position="138"/>
    </location>
    <ligand>
        <name>substrate</name>
        <note>ligand shared between two neighboring subunits</note>
    </ligand>
</feature>
<dbReference type="GO" id="GO:0009234">
    <property type="term" value="P:menaquinone biosynthetic process"/>
    <property type="evidence" value="ECO:0007669"/>
    <property type="project" value="UniProtKB-UniRule"/>
</dbReference>
<evidence type="ECO:0000313" key="6">
    <source>
        <dbReference type="Proteomes" id="UP000263928"/>
    </source>
</evidence>
<dbReference type="Gene3D" id="3.90.226.10">
    <property type="entry name" value="2-enoyl-CoA Hydratase, Chain A, domain 1"/>
    <property type="match status" value="1"/>
</dbReference>
<keyword evidence="2 3" id="KW-0456">Lyase</keyword>
<keyword evidence="6" id="KW-1185">Reference proteome</keyword>
<sequence>MHVDYGIGRFATAGCAGAVRGRWYLHPMSSLPGVSDTFDASRWREATPDDVPLRETTYHRLVSRGDVDGAPAGHDLPVVRIAIDRPELRNAFGPQTVDELYRCIDDARSTPDVAAIVLTGNGPSPKDGGYAFSSGGNQLQRGADGYQYQSDETPHGAGHEGLEQGMTPERAARIDRGRRARMHILEVQRLMRSTPKPIIAAIPGWTTGGGHSLMVVCDLAIASAEHAVFKQVDANVGSFDAGYGAGLLARQIGDKRARQIFYLAEPYTPAEAEAWGVINKVVPHAELEDAAIEWGLTVATKSPQSIRMLKYAFNMIDDGIAGQQAFAGEATRLAYMTEEAQEGRDAFLQRRAPDWSRYPYYF</sequence>
<protein>
    <recommendedName>
        <fullName evidence="3">1,4-dihydroxy-2-naphthoyl-CoA synthase</fullName>
        <shortName evidence="3">DHNA-CoA synthase</shortName>
        <ecNumber evidence="3">4.1.3.36</ecNumber>
    </recommendedName>
</protein>
<dbReference type="EMBL" id="UNQJ01000021">
    <property type="protein sequence ID" value="SYZ34249.1"/>
    <property type="molecule type" value="Genomic_DNA"/>
</dbReference>
<dbReference type="PANTHER" id="PTHR43113">
    <property type="entry name" value="NUCLEOSIDE-DIPHOSPHATE-SUGAR EPIMERASE"/>
    <property type="match status" value="1"/>
</dbReference>
<dbReference type="EC" id="4.1.3.36" evidence="3"/>
<comment type="caution">
    <text evidence="3">Lacks conserved residue(s) required for the propagation of feature annotation.</text>
</comment>
<feature type="region of interest" description="Disordered" evidence="4">
    <location>
        <begin position="141"/>
        <end position="167"/>
    </location>
</feature>
<evidence type="ECO:0000256" key="1">
    <source>
        <dbReference type="ARBA" id="ARBA00000177"/>
    </source>
</evidence>
<organism evidence="5 6">
    <name type="scientific">Propionibacterium australiense</name>
    <dbReference type="NCBI Taxonomy" id="119981"/>
    <lineage>
        <taxon>Bacteria</taxon>
        <taxon>Bacillati</taxon>
        <taxon>Actinomycetota</taxon>
        <taxon>Actinomycetes</taxon>
        <taxon>Propionibacteriales</taxon>
        <taxon>Propionibacteriaceae</taxon>
        <taxon>Propionibacterium</taxon>
    </lineage>
</organism>
<dbReference type="UniPathway" id="UPA01057">
    <property type="reaction ID" value="UER00167"/>
</dbReference>
<dbReference type="HAMAP" id="MF_01934">
    <property type="entry name" value="MenB"/>
    <property type="match status" value="1"/>
</dbReference>
<comment type="catalytic activity">
    <reaction evidence="1 3">
        <text>2-succinylbenzoyl-CoA + H(+) = 1,4-dihydroxy-2-naphthoyl-CoA + H2O</text>
        <dbReference type="Rhea" id="RHEA:26562"/>
        <dbReference type="ChEBI" id="CHEBI:15377"/>
        <dbReference type="ChEBI" id="CHEBI:15378"/>
        <dbReference type="ChEBI" id="CHEBI:57364"/>
        <dbReference type="ChEBI" id="CHEBI:58897"/>
        <dbReference type="EC" id="4.1.3.36"/>
    </reaction>
</comment>
<feature type="binding site" description="in other chain" evidence="3">
    <location>
        <begin position="205"/>
        <end position="209"/>
    </location>
    <ligand>
        <name>substrate</name>
        <note>ligand shared between two neighboring subunits</note>
    </ligand>
</feature>